<gene>
    <name evidence="2" type="ORF">QWY29_10665</name>
</gene>
<proteinExistence type="predicted"/>
<feature type="compositionally biased region" description="Basic residues" evidence="1">
    <location>
        <begin position="9"/>
        <end position="21"/>
    </location>
</feature>
<evidence type="ECO:0000313" key="2">
    <source>
        <dbReference type="EMBL" id="MDN4161814.1"/>
    </source>
</evidence>
<protein>
    <submittedName>
        <fullName evidence="2">TasA family protein</fullName>
    </submittedName>
</protein>
<sequence>MTNPTAAPKSRKAVKNTKAGRKNRKTAVKLVASVALVAGAASVAGLGTFGAFTSTTSATESVAAGTLVLGQGTATQGPSIAAAGLVPGDTVERDVVLTRGANDEKFGTVSLTTTAATSNLLSTDTTNGLQISVDQCSTAWVKMDATKTNGALTCKGTTTPVLAPRPVIGANLALAQATTTLNDTKVSNLRVTLKFPEAADNKFQGVANTINLVFDATQRANENR</sequence>
<reference evidence="2" key="1">
    <citation type="submission" date="2023-06" db="EMBL/GenBank/DDBJ databases">
        <title>Draft genome sequence of Nocardioides sp. SOB72.</title>
        <authorList>
            <person name="Zhang G."/>
        </authorList>
    </citation>
    <scope>NUCLEOTIDE SEQUENCE</scope>
    <source>
        <strain evidence="2">SOB72</strain>
    </source>
</reference>
<accession>A0ABT8EUQ3</accession>
<dbReference type="RefSeq" id="WP_300960733.1">
    <property type="nucleotide sequence ID" value="NZ_JAUHJR010000003.1"/>
</dbReference>
<evidence type="ECO:0000256" key="1">
    <source>
        <dbReference type="SAM" id="MobiDB-lite"/>
    </source>
</evidence>
<dbReference type="EMBL" id="JAUHJR010000003">
    <property type="protein sequence ID" value="MDN4161814.1"/>
    <property type="molecule type" value="Genomic_DNA"/>
</dbReference>
<feature type="region of interest" description="Disordered" evidence="1">
    <location>
        <begin position="1"/>
        <end position="21"/>
    </location>
</feature>
<keyword evidence="3" id="KW-1185">Reference proteome</keyword>
<comment type="caution">
    <text evidence="2">The sequence shown here is derived from an EMBL/GenBank/DDBJ whole genome shotgun (WGS) entry which is preliminary data.</text>
</comment>
<dbReference type="Pfam" id="PF12389">
    <property type="entry name" value="Peptidase_M73"/>
    <property type="match status" value="1"/>
</dbReference>
<evidence type="ECO:0000313" key="3">
    <source>
        <dbReference type="Proteomes" id="UP001168537"/>
    </source>
</evidence>
<dbReference type="InterPro" id="IPR022121">
    <property type="entry name" value="Peptidase_M73_camelysin"/>
</dbReference>
<dbReference type="Proteomes" id="UP001168537">
    <property type="component" value="Unassembled WGS sequence"/>
</dbReference>
<organism evidence="2 3">
    <name type="scientific">Nocardioides abyssi</name>
    <dbReference type="NCBI Taxonomy" id="3058370"/>
    <lineage>
        <taxon>Bacteria</taxon>
        <taxon>Bacillati</taxon>
        <taxon>Actinomycetota</taxon>
        <taxon>Actinomycetes</taxon>
        <taxon>Propionibacteriales</taxon>
        <taxon>Nocardioidaceae</taxon>
        <taxon>Nocardioides</taxon>
    </lineage>
</organism>
<name>A0ABT8EUQ3_9ACTN</name>